<dbReference type="InterPro" id="IPR036291">
    <property type="entry name" value="NAD(P)-bd_dom_sf"/>
</dbReference>
<dbReference type="InterPro" id="IPR020806">
    <property type="entry name" value="PKS_PP-bd"/>
</dbReference>
<dbReference type="InterPro" id="IPR020807">
    <property type="entry name" value="PKS_DH"/>
</dbReference>
<feature type="domain" description="Carrier" evidence="10">
    <location>
        <begin position="3445"/>
        <end position="3522"/>
    </location>
</feature>
<dbReference type="Gene3D" id="3.40.50.720">
    <property type="entry name" value="NAD(P)-binding Rossmann-like Domain"/>
    <property type="match status" value="3"/>
</dbReference>
<dbReference type="InterPro" id="IPR014043">
    <property type="entry name" value="Acyl_transferase_dom"/>
</dbReference>
<dbReference type="InterPro" id="IPR029063">
    <property type="entry name" value="SAM-dependent_MTases_sf"/>
</dbReference>
<dbReference type="InterPro" id="IPR001242">
    <property type="entry name" value="Condensation_dom"/>
</dbReference>
<protein>
    <recommendedName>
        <fullName evidence="15">Hybrid NRPS/PKS enzyme</fullName>
    </recommendedName>
</protein>
<dbReference type="Pfam" id="PF00698">
    <property type="entry name" value="Acyl_transf_1"/>
    <property type="match status" value="1"/>
</dbReference>
<dbReference type="SUPFAM" id="SSF52777">
    <property type="entry name" value="CoA-dependent acyltransferases"/>
    <property type="match status" value="2"/>
</dbReference>
<dbReference type="Gene3D" id="3.30.300.30">
    <property type="match status" value="1"/>
</dbReference>
<feature type="active site" description="Proton donor; for dehydratase activity" evidence="8">
    <location>
        <position position="1179"/>
    </location>
</feature>
<dbReference type="Pfam" id="PF00550">
    <property type="entry name" value="PP-binding"/>
    <property type="match status" value="2"/>
</dbReference>
<dbReference type="InterPro" id="IPR042099">
    <property type="entry name" value="ANL_N_sf"/>
</dbReference>
<dbReference type="GO" id="GO:0016874">
    <property type="term" value="F:ligase activity"/>
    <property type="evidence" value="ECO:0007669"/>
    <property type="project" value="UniProtKB-KW"/>
</dbReference>
<dbReference type="Pfam" id="PF21089">
    <property type="entry name" value="PKS_DH_N"/>
    <property type="match status" value="1"/>
</dbReference>
<dbReference type="InterPro" id="IPR032821">
    <property type="entry name" value="PKS_assoc"/>
</dbReference>
<dbReference type="Pfam" id="PF07993">
    <property type="entry name" value="NAD_binding_4"/>
    <property type="match status" value="1"/>
</dbReference>
<dbReference type="Pfam" id="PF14765">
    <property type="entry name" value="PS-DH"/>
    <property type="match status" value="1"/>
</dbReference>
<feature type="compositionally biased region" description="Polar residues" evidence="9">
    <location>
        <begin position="2445"/>
        <end position="2463"/>
    </location>
</feature>
<dbReference type="InterPro" id="IPR020841">
    <property type="entry name" value="PKS_Beta-ketoAc_synthase_dom"/>
</dbReference>
<accession>A0A370PNZ7</accession>
<evidence type="ECO:0000256" key="2">
    <source>
        <dbReference type="ARBA" id="ARBA00022553"/>
    </source>
</evidence>
<dbReference type="SMART" id="SM00822">
    <property type="entry name" value="PKS_KR"/>
    <property type="match status" value="1"/>
</dbReference>
<evidence type="ECO:0000313" key="14">
    <source>
        <dbReference type="Proteomes" id="UP000254937"/>
    </source>
</evidence>
<feature type="region of interest" description="C-terminal hotdog fold" evidence="8">
    <location>
        <begin position="1124"/>
        <end position="1276"/>
    </location>
</feature>
<dbReference type="Gene3D" id="3.10.129.110">
    <property type="entry name" value="Polyketide synthase dehydratase"/>
    <property type="match status" value="1"/>
</dbReference>
<dbReference type="InterPro" id="IPR014030">
    <property type="entry name" value="Ketoacyl_synth_N"/>
</dbReference>
<dbReference type="PROSITE" id="PS52019">
    <property type="entry name" value="PKS_MFAS_DH"/>
    <property type="match status" value="1"/>
</dbReference>
<evidence type="ECO:0000256" key="3">
    <source>
        <dbReference type="ARBA" id="ARBA00022598"/>
    </source>
</evidence>
<feature type="domain" description="Ketosynthase family 3 (KS3)" evidence="11">
    <location>
        <begin position="6"/>
        <end position="459"/>
    </location>
</feature>
<dbReference type="SUPFAM" id="SSF51735">
    <property type="entry name" value="NAD(P)-binding Rossmann-fold domains"/>
    <property type="match status" value="2"/>
</dbReference>
<dbReference type="Pfam" id="PF00501">
    <property type="entry name" value="AMP-binding"/>
    <property type="match status" value="1"/>
</dbReference>
<evidence type="ECO:0000313" key="13">
    <source>
        <dbReference type="EMBL" id="RDK43913.1"/>
    </source>
</evidence>
<dbReference type="InterPro" id="IPR016036">
    <property type="entry name" value="Malonyl_transacylase_ACP-bd"/>
</dbReference>
<dbReference type="InterPro" id="IPR049552">
    <property type="entry name" value="PKS_DH_N"/>
</dbReference>
<keyword evidence="1" id="KW-0596">Phosphopantetheine</keyword>
<dbReference type="SUPFAM" id="SSF53901">
    <property type="entry name" value="Thiolase-like"/>
    <property type="match status" value="1"/>
</dbReference>
<dbReference type="Proteomes" id="UP000254937">
    <property type="component" value="Unassembled WGS sequence"/>
</dbReference>
<dbReference type="PANTHER" id="PTHR43775">
    <property type="entry name" value="FATTY ACID SYNTHASE"/>
    <property type="match status" value="1"/>
</dbReference>
<dbReference type="PROSITE" id="PS00606">
    <property type="entry name" value="KS3_1"/>
    <property type="match status" value="1"/>
</dbReference>
<dbReference type="EMBL" id="KZ851850">
    <property type="protein sequence ID" value="RDK43913.1"/>
    <property type="molecule type" value="Genomic_DNA"/>
</dbReference>
<keyword evidence="5" id="KW-0677">Repeat</keyword>
<dbReference type="InterPro" id="IPR016039">
    <property type="entry name" value="Thiolase-like"/>
</dbReference>
<evidence type="ECO:0000256" key="1">
    <source>
        <dbReference type="ARBA" id="ARBA00022450"/>
    </source>
</evidence>
<evidence type="ECO:0000256" key="4">
    <source>
        <dbReference type="ARBA" id="ARBA00022679"/>
    </source>
</evidence>
<dbReference type="SMART" id="SM00826">
    <property type="entry name" value="PKS_DH"/>
    <property type="match status" value="1"/>
</dbReference>
<gene>
    <name evidence="13" type="ORF">M752DRAFT_313881</name>
</gene>
<dbReference type="SMART" id="SM00823">
    <property type="entry name" value="PKS_PP"/>
    <property type="match status" value="2"/>
</dbReference>
<evidence type="ECO:0000259" key="11">
    <source>
        <dbReference type="PROSITE" id="PS52004"/>
    </source>
</evidence>
<dbReference type="GO" id="GO:0044550">
    <property type="term" value="P:secondary metabolite biosynthetic process"/>
    <property type="evidence" value="ECO:0007669"/>
    <property type="project" value="UniProtKB-ARBA"/>
</dbReference>
<organism evidence="13 14">
    <name type="scientific">Aspergillus phoenicis ATCC 13157</name>
    <dbReference type="NCBI Taxonomy" id="1353007"/>
    <lineage>
        <taxon>Eukaryota</taxon>
        <taxon>Fungi</taxon>
        <taxon>Dikarya</taxon>
        <taxon>Ascomycota</taxon>
        <taxon>Pezizomycotina</taxon>
        <taxon>Eurotiomycetes</taxon>
        <taxon>Eurotiomycetidae</taxon>
        <taxon>Eurotiales</taxon>
        <taxon>Aspergillaceae</taxon>
        <taxon>Aspergillus</taxon>
    </lineage>
</organism>
<dbReference type="Pfam" id="PF00668">
    <property type="entry name" value="Condensation"/>
    <property type="match status" value="1"/>
</dbReference>
<dbReference type="InterPro" id="IPR013968">
    <property type="entry name" value="PKS_KR"/>
</dbReference>
<proteinExistence type="inferred from homology"/>
<evidence type="ECO:0000256" key="9">
    <source>
        <dbReference type="SAM" id="MobiDB-lite"/>
    </source>
</evidence>
<dbReference type="Gene3D" id="3.40.366.10">
    <property type="entry name" value="Malonyl-Coenzyme A Acyl Carrier Protein, domain 2"/>
    <property type="match status" value="1"/>
</dbReference>
<dbReference type="PROSITE" id="PS52004">
    <property type="entry name" value="KS3_2"/>
    <property type="match status" value="1"/>
</dbReference>
<dbReference type="InterPro" id="IPR020845">
    <property type="entry name" value="AMP-binding_CS"/>
</dbReference>
<evidence type="ECO:0000256" key="5">
    <source>
        <dbReference type="ARBA" id="ARBA00022737"/>
    </source>
</evidence>
<dbReference type="InterPro" id="IPR036736">
    <property type="entry name" value="ACP-like_sf"/>
</dbReference>
<dbReference type="SUPFAM" id="SSF52151">
    <property type="entry name" value="FabD/lysophospholipase-like"/>
    <property type="match status" value="1"/>
</dbReference>
<evidence type="ECO:0000256" key="8">
    <source>
        <dbReference type="PROSITE-ProRule" id="PRU01363"/>
    </source>
</evidence>
<evidence type="ECO:0000256" key="7">
    <source>
        <dbReference type="ARBA" id="ARBA00029443"/>
    </source>
</evidence>
<dbReference type="SUPFAM" id="SSF47336">
    <property type="entry name" value="ACP-like"/>
    <property type="match status" value="2"/>
</dbReference>
<feature type="region of interest" description="N-terminal hotdog fold" evidence="8">
    <location>
        <begin position="970"/>
        <end position="1109"/>
    </location>
</feature>
<keyword evidence="6" id="KW-0511">Multifunctional enzyme</keyword>
<feature type="region of interest" description="Disordered" evidence="9">
    <location>
        <begin position="2429"/>
        <end position="2463"/>
    </location>
</feature>
<dbReference type="InterPro" id="IPR001227">
    <property type="entry name" value="Ac_transferase_dom_sf"/>
</dbReference>
<dbReference type="SUPFAM" id="SSF56801">
    <property type="entry name" value="Acetyl-CoA synthetase-like"/>
    <property type="match status" value="1"/>
</dbReference>
<dbReference type="Gene3D" id="3.40.50.150">
    <property type="entry name" value="Vaccinia Virus protein VP39"/>
    <property type="match status" value="1"/>
</dbReference>
<dbReference type="SUPFAM" id="SSF55048">
    <property type="entry name" value="Probable ACP-binding domain of malonyl-CoA ACP transacylase"/>
    <property type="match status" value="1"/>
</dbReference>
<evidence type="ECO:0000259" key="12">
    <source>
        <dbReference type="PROSITE" id="PS52019"/>
    </source>
</evidence>
<dbReference type="GO" id="GO:0004312">
    <property type="term" value="F:fatty acid synthase activity"/>
    <property type="evidence" value="ECO:0007669"/>
    <property type="project" value="TreeGrafter"/>
</dbReference>
<comment type="similarity">
    <text evidence="7">In the C-terminal section; belongs to the NRP synthetase family.</text>
</comment>
<dbReference type="SMART" id="SM00827">
    <property type="entry name" value="PKS_AT"/>
    <property type="match status" value="1"/>
</dbReference>
<feature type="domain" description="PKS/mFAS DH" evidence="12">
    <location>
        <begin position="970"/>
        <end position="1276"/>
    </location>
</feature>
<dbReference type="InterPro" id="IPR000873">
    <property type="entry name" value="AMP-dep_synth/lig_dom"/>
</dbReference>
<dbReference type="InterPro" id="IPR049551">
    <property type="entry name" value="PKS_DH_C"/>
</dbReference>
<reference evidence="13 14" key="1">
    <citation type="submission" date="2018-07" db="EMBL/GenBank/DDBJ databases">
        <title>Section-level genome sequencing of Aspergillus section Nigri to investigate inter- and intra-species variation.</title>
        <authorList>
            <consortium name="DOE Joint Genome Institute"/>
            <person name="Vesth T.C."/>
            <person name="Nybo J.L."/>
            <person name="Theobald S."/>
            <person name="Frisvad J.C."/>
            <person name="Larsen T.O."/>
            <person name="Nielsen K.F."/>
            <person name="Hoof J.B."/>
            <person name="Brandl J."/>
            <person name="Salamov A."/>
            <person name="Riley R."/>
            <person name="Gladden J.M."/>
            <person name="Phatale P."/>
            <person name="Nielsen M.T."/>
            <person name="Lyhne E.K."/>
            <person name="Kogle M.E."/>
            <person name="Strasser K."/>
            <person name="McDonnell E."/>
            <person name="Barry K."/>
            <person name="Clum A."/>
            <person name="Chen C."/>
            <person name="Nolan M."/>
            <person name="Sandor L."/>
            <person name="Kuo A."/>
            <person name="Lipzen A."/>
            <person name="Hainaut M."/>
            <person name="Drula E."/>
            <person name="Tsang A."/>
            <person name="Magnuson J.K."/>
            <person name="Henrissat B."/>
            <person name="Wiebenga A."/>
            <person name="Simmons B.A."/>
            <person name="Makela M.R."/>
            <person name="De vries R.P."/>
            <person name="Grigoriev I.V."/>
            <person name="Mortensen U.H."/>
            <person name="Baker S.E."/>
            <person name="Andersen M.R."/>
        </authorList>
    </citation>
    <scope>NUCLEOTIDE SEQUENCE [LARGE SCALE GENOMIC DNA]</scope>
    <source>
        <strain evidence="13 14">ATCC 13157</strain>
    </source>
</reference>
<dbReference type="InterPro" id="IPR009081">
    <property type="entry name" value="PP-bd_ACP"/>
</dbReference>
<dbReference type="Gene3D" id="1.10.1200.10">
    <property type="entry name" value="ACP-like"/>
    <property type="match status" value="1"/>
</dbReference>
<dbReference type="PROSITE" id="PS50075">
    <property type="entry name" value="CARRIER"/>
    <property type="match status" value="2"/>
</dbReference>
<keyword evidence="4" id="KW-0808">Transferase</keyword>
<dbReference type="CDD" id="cd00833">
    <property type="entry name" value="PKS"/>
    <property type="match status" value="1"/>
</dbReference>
<dbReference type="Gene3D" id="3.30.559.30">
    <property type="entry name" value="Nonribosomal peptide synthetase, condensation domain"/>
    <property type="match status" value="1"/>
</dbReference>
<dbReference type="InterPro" id="IPR042104">
    <property type="entry name" value="PKS_dehydratase_sf"/>
</dbReference>
<evidence type="ECO:0008006" key="15">
    <source>
        <dbReference type="Google" id="ProtNLM"/>
    </source>
</evidence>
<dbReference type="CDD" id="cd02440">
    <property type="entry name" value="AdoMet_MTases"/>
    <property type="match status" value="1"/>
</dbReference>
<dbReference type="Pfam" id="PF00109">
    <property type="entry name" value="ketoacyl-synt"/>
    <property type="match status" value="1"/>
</dbReference>
<feature type="domain" description="Carrier" evidence="10">
    <location>
        <begin position="2333"/>
        <end position="2410"/>
    </location>
</feature>
<name>A0A370PNZ7_ASPPH</name>
<dbReference type="Pfam" id="PF02801">
    <property type="entry name" value="Ketoacyl-synt_C"/>
    <property type="match status" value="1"/>
</dbReference>
<dbReference type="CDD" id="cd05930">
    <property type="entry name" value="A_NRPS"/>
    <property type="match status" value="1"/>
</dbReference>
<sequence>MAYPQAEPVAIIGSACRFPGANSPEELWNLLLRPRDLSKKIPEDRFSAAGFWNAVGSHHGTSNVTHSYFLEGDSRRFDANFFNINPREAASIDPQHRLLLETVYEALESAGLSLEAMCGTNTGVYAGLMCADYLDLQLRDPDTIAQYHATGTARSILSNRVSYFFDWKGPSMTIDTACSSSLVAVHLAVQALRHSECSTAIAAGANLILGPEMYIAESNLHMLSPTGTSKMWDADANGYARGEGIGVVVLKRLGDALRAGDPIECVIRETAVNSDGRTNGITMPLATSQSSLIQETYRKAGLNPLSELDRHVPSFPRPCSLNLANLSLRCQFFEAHGTGTPVGDPLEAEAIKCAFFPDQHPACAEPPRHLLNVGSVKTVIGHTEGAAGIAGLLKASLALQNGVVPPNLHFNRLNPKIAPFYANLHVPTVPLSWPKVEVARASVNSFGFGGTNAHCILERYTPSVHGVQQLLPMCGSSLATTAQHESPLIFPLSACSQRSLTRLVQRYAAYIAANPSVDLQNVAFTVRSRSALSAKHCFVALSRGSLIEQLSSYTAPSHSIGQGAHAQLARVTAGVPRVLGIFTGQGAQWPTMGRNLILRSPVFAATIERLDIVLGRVPNPPDWCLRDELLADAGSSRCSDSEFSQPLCTAVQIALVDLLHSVGVRFNVVVGHSSGEIAAAYTAGCLSAEEAITVAYYRGYYSHRASSTTGAKLSMMAAGIGFAEALRMCDRAEYKGKIFPAASNAPFSTTISGDEKSLHQALSELASQERFARMLRVDKAYHTPYMRPCALPYLNSLHQSNVQGRIGDPSCTWISSVHGFEMDMSSDPVNSDYWVENLLQPVLFSEALGQAIRDHGPFSLALEVGPHPALKGPTGQNLKAFGHNEIPYHGSLTRGEDDTLALGQCLASVWATFGPSAVNLSKLASSLGGEAASRPLRIMKALPTYPWDHETIHWRESRRSKQYCSRPAPHELLGACTERSEGQICWRNIFHVHEISWLRDHKVHGEVVFPAAGYCVMAIEAAMAFLAQPIRLIELQQLVIHRGVRIEDNSIGTEMISTLSLAPTGNGSRSSPDLSTAAFNFSLTAGKADGTEQSSIRFETKISVTLGNPHIATLPASQRNSAEWPAADVDRFYLSMQEIGLEYTGVFRSMTSCERRWKKASARIAPIPSSMIIHPGFLDTTFQTLFLGMAAPGDESLRTTYLPTKIQSIRVNPAILEDGSPVAMPYHIDTTITDLHCPTQESQASFTGDVDVYSDGNCVIQIEGLACVALGSLTKADDRNMFHTTTWELDILCGMSASRVSPESEYLALLEEYESIARQYVEGRCVSSSTLSSPTSPGEQLIDALHAGRNNHHTNGIENRSHSRDYWQSGVGPQRIRKYLAQTAKQIAHKHPQMTIMQLIHVSDDEGSAVRMILDSLEDSFASYVVTGLSEDVLRHAQACVATPDERVRFDVFDTFQRSVNGDSEQGFDLVIANLGQSPESDKAHQVLNSVRQLLRPGGYVLLQAVTGRGLFPGLILDNLVGHSSGPMARSEATWERTLRNLGYSGIQSMVYDSGMAHPHCHSLILSQAMTPSLSQILRPSIALDPLSSEEKILIIGGETALGSRVVRELQPLLRPWKNSILILPSLTDIASFDSHVAKHVLCLADFEAPIFRDFSPLHFDALQKLFQQPRNVFLVTRGFKQGDPYSSMTVGLARVLRTELPSSNVVLLDVDRDDNLDTAQLATLFGQFISGIQLQSDDTRTLLKQELEMALENGDLYIPRIKHAKDMNDRFNSAFRQIPATHQPQLTAQLNVPFEKPVPIRVLCRSSSALMVDDDASYFLCLGKARLGNLEQCVLAFTPSADDLVFLEELSLLQCNIDKDMAPKVLPAVIGFYISARIQKFASSGRTVIFTNEPLLARALVSTVEETEHISITLATSNLSIALWHESIAYWHPYTATRNIKHLLPPDIDLFINLEKEPNSLCDRVLNALSSKCTIRGREHFFSAHARQPQSGLSRSYKEYLQFLWSQYNGHANSLPPATEIESLGATEVCAIEQYRSETLVRRLDARAFFRDDATYFLVGMTGELGHSLARWMVAHGVRYLAIASRSPKPARWYQELEEQGCQVLVLSLDVCDREDLQRVHAQIHRAMPPIAGIVNGAMVLADGAFVNMSYEDFVRVLEPKVKGTENLDQLYNQPGLDFFILLSSTATLIGNSGQSNYSVANMYMQGVARRRQQRGLAGSCVDIGMVLGLGVVTRNVTHEKTLRKAGLLAISETDFHCIFAEAMRVGWEGVTDSPCFSTGLHVPPGQSRPQWYDDPRFAHFHVMEDLDSKSQHRTRTQLLQDRLRNPVEMAVAESWIQEAFITMLQKLLQLPGPITNITQPLTQLGIDSLLSTEIKGWFYKELNFHVSVLKLLGGTSIIEICREATECFFQAESLYMNVSYEPKAVVTTPTRNSEQIQEETESYADQSEGSSSDQGTSRASQFTPASTLDFTPQAVDDPQSSSTLSLRNLLPLSVEQEKMYFMLATVDDPTMYNCTIQYELHGNLDMERFKIAVIHVAQRHESLRTAFVTQAADGMPRRAILEISQIGWWERTSGDPLEASLEFSRVHSHEYDLAKGQSMVISILHTSLQHHIMTFGYHHLIMDGVSWQLLLREFAAAYQDPDLLAPVISQYSAFCDEALMRAASRNDALERPRLLETASPLPLFPFARVSFRQVHTCYETIQVSSQLDAGTSAKVKAVSSRTGATSFHFHVAAIQLLIQKVLDIGKFMMGITNANRDNPRFEKVIGHMVEVVPLCCEPQSSCTFTDLLQDTRARVLAALASPSASQKPMSAEQMHTTECNVAVNYIAKFTQDIRFDQSTLKYSTSQLARQPYDLVFTIRENEDGTMLLNFEAQKYLYYEKDLRILMSLYTQLTETFSMGTESRLESYECIAASGMPSLHLQQGPVLDHPWSGCLTKRIRKTITTYPADLAIKDDSGMRLTYETMHSRSLSIMQILLEAGVSFGTPVAVACGPSVDTVCTLLAIWWIGAIYMPVDLMQGHQRLAHIIDASRPAAIVCKGPLGQLETSHIAPVIQLPQVLQPTTLGHQDYADENSPAALLHTSGSTGVPKGVLLSHRNLRCHFNATEQAFPIGRQVVLQHSSHSFDAGLFQILLALLHGGTLVITNNLKEPGQLAELMLREHVSVVTAVPSEYALWIGEAGQLLSELGSWRFAFCVGEKLSRATIQAFVSLGLPDLTLINAYGPCETTMACTMGVIDYERVDGDSQSVSIGEPLSSYGIAILNSQLKSVPQGWPGEICIAGAAVALGYLDVKDEEGRFVELDGVRVYRTGDRGRLREDGSLEYLGRVDGDSQLKLRGIRLELDEISNALLQASAGALVDAATIAKGDPDDLYLVSFVVLSRAVEIEDNIDLFIKQLLDTVALPPHAKPAQVSIVTRIPLTSSGKVDRKALGRLPVGQSGSSSEQPVLEIIERKLLEMWKEYLPSTGLPITRETSFFELGGNSLRLLKLQARIRRVTGISIPITELFQSSTLGEMARLAGTVVTRIRASSKAIDWDSETAIPDYLDQIKPLPTQPNGAVREVILTGATGYYGRAILEALVEIPSVARIHCIAIRPAPDGSPRQELPVKSSKICLYSGDLSDPTCGLNAVDIDKLTRTVDCVIHNGADVSFVKPYAALRKANVLSTKYLFSLCLARRIPFHYISTASVTSLSERDTFSAASVAGFPPPSFNNDGHNPLVSGYVASKWASEVFLERACARFSDLMPDVHIYRPTSITTASSPHESPSDASAGNTNIIGAILDVSRFLHAVPDTRDWRGYIDLIGLNGAVESLVRNITTTRSTALPSALNEASKENDGLPCQIRYMNVCGETRFKASELREFMEGSDQAAYLQLPWGVWLEKARAGEVIDAGVADFLGEWEAATAADYWRTSPSSARSPFLLPWLE</sequence>
<dbReference type="SMART" id="SM00825">
    <property type="entry name" value="PKS_KS"/>
    <property type="match status" value="1"/>
</dbReference>
<dbReference type="Gene3D" id="3.40.47.10">
    <property type="match status" value="1"/>
</dbReference>
<evidence type="ECO:0000256" key="6">
    <source>
        <dbReference type="ARBA" id="ARBA00023268"/>
    </source>
</evidence>
<dbReference type="InterPro" id="IPR018201">
    <property type="entry name" value="Ketoacyl_synth_AS"/>
</dbReference>
<evidence type="ECO:0000259" key="10">
    <source>
        <dbReference type="PROSITE" id="PS50075"/>
    </source>
</evidence>
<keyword evidence="14" id="KW-1185">Reference proteome</keyword>
<dbReference type="PANTHER" id="PTHR43775:SF20">
    <property type="entry name" value="HYBRID PKS-NRPS SYNTHETASE APDA"/>
    <property type="match status" value="1"/>
</dbReference>
<dbReference type="InterPro" id="IPR045851">
    <property type="entry name" value="AMP-bd_C_sf"/>
</dbReference>
<feature type="active site" description="Proton acceptor; for dehydratase activity" evidence="8">
    <location>
        <position position="1001"/>
    </location>
</feature>
<dbReference type="GO" id="GO:0004315">
    <property type="term" value="F:3-oxoacyl-[acyl-carrier-protein] synthase activity"/>
    <property type="evidence" value="ECO:0007669"/>
    <property type="project" value="InterPro"/>
</dbReference>
<dbReference type="InterPro" id="IPR050091">
    <property type="entry name" value="PKS_NRPS_Biosynth_Enz"/>
</dbReference>
<dbReference type="InterPro" id="IPR013120">
    <property type="entry name" value="FAR_NAD-bd"/>
</dbReference>
<dbReference type="InterPro" id="IPR023213">
    <property type="entry name" value="CAT-like_dom_sf"/>
</dbReference>
<keyword evidence="2" id="KW-0597">Phosphoprotein</keyword>
<dbReference type="Gene3D" id="3.30.559.10">
    <property type="entry name" value="Chloramphenicol acetyltransferase-like domain"/>
    <property type="match status" value="1"/>
</dbReference>
<dbReference type="GO" id="GO:0031177">
    <property type="term" value="F:phosphopantetheine binding"/>
    <property type="evidence" value="ECO:0007669"/>
    <property type="project" value="InterPro"/>
</dbReference>
<dbReference type="SUPFAM" id="SSF53335">
    <property type="entry name" value="S-adenosyl-L-methionine-dependent methyltransferases"/>
    <property type="match status" value="1"/>
</dbReference>
<dbReference type="PROSITE" id="PS00455">
    <property type="entry name" value="AMP_BINDING"/>
    <property type="match status" value="1"/>
</dbReference>
<dbReference type="Gene3D" id="3.40.50.12780">
    <property type="entry name" value="N-terminal domain of ligase-like"/>
    <property type="match status" value="1"/>
</dbReference>
<dbReference type="Pfam" id="PF16197">
    <property type="entry name" value="KAsynt_C_assoc"/>
    <property type="match status" value="1"/>
</dbReference>
<dbReference type="Pfam" id="PF08659">
    <property type="entry name" value="KR"/>
    <property type="match status" value="1"/>
</dbReference>
<dbReference type="InterPro" id="IPR014031">
    <property type="entry name" value="Ketoacyl_synth_C"/>
</dbReference>
<dbReference type="InterPro" id="IPR049900">
    <property type="entry name" value="PKS_mFAS_DH"/>
</dbReference>
<dbReference type="InterPro" id="IPR016035">
    <property type="entry name" value="Acyl_Trfase/lysoPLipase"/>
</dbReference>
<keyword evidence="3" id="KW-0436">Ligase</keyword>
<dbReference type="InterPro" id="IPR057326">
    <property type="entry name" value="KR_dom"/>
</dbReference>
<dbReference type="GO" id="GO:0006633">
    <property type="term" value="P:fatty acid biosynthetic process"/>
    <property type="evidence" value="ECO:0007669"/>
    <property type="project" value="InterPro"/>
</dbReference>